<evidence type="ECO:0000256" key="4">
    <source>
        <dbReference type="ARBA" id="ARBA00022475"/>
    </source>
</evidence>
<dbReference type="InterPro" id="IPR037682">
    <property type="entry name" value="TonB_C"/>
</dbReference>
<protein>
    <submittedName>
        <fullName evidence="13">TonB family protein</fullName>
    </submittedName>
</protein>
<dbReference type="Pfam" id="PF03544">
    <property type="entry name" value="TonB_C"/>
    <property type="match status" value="1"/>
</dbReference>
<comment type="subcellular location">
    <subcellularLocation>
        <location evidence="1">Cell inner membrane</location>
        <topology evidence="1">Single-pass membrane protein</topology>
        <orientation evidence="1">Periplasmic side</orientation>
    </subcellularLocation>
</comment>
<feature type="compositionally biased region" description="Low complexity" evidence="10">
    <location>
        <begin position="88"/>
        <end position="97"/>
    </location>
</feature>
<keyword evidence="11" id="KW-0732">Signal</keyword>
<feature type="region of interest" description="Disordered" evidence="10">
    <location>
        <begin position="58"/>
        <end position="105"/>
    </location>
</feature>
<dbReference type="InterPro" id="IPR006260">
    <property type="entry name" value="TonB/TolA_C"/>
</dbReference>
<dbReference type="InterPro" id="IPR051045">
    <property type="entry name" value="TonB-dependent_transducer"/>
</dbReference>
<dbReference type="AlphaFoldDB" id="A0A222J3H7"/>
<keyword evidence="3" id="KW-0813">Transport</keyword>
<feature type="signal peptide" evidence="11">
    <location>
        <begin position="1"/>
        <end position="19"/>
    </location>
</feature>
<comment type="similarity">
    <text evidence="2">Belongs to the TonB family.</text>
</comment>
<dbReference type="PROSITE" id="PS52015">
    <property type="entry name" value="TONB_CTD"/>
    <property type="match status" value="1"/>
</dbReference>
<keyword evidence="9" id="KW-0472">Membrane</keyword>
<keyword evidence="8" id="KW-1133">Transmembrane helix</keyword>
<dbReference type="Proteomes" id="UP000429484">
    <property type="component" value="Unassembled WGS sequence"/>
</dbReference>
<evidence type="ECO:0000313" key="14">
    <source>
        <dbReference type="Proteomes" id="UP000429484"/>
    </source>
</evidence>
<reference evidence="13 14" key="1">
    <citation type="journal article" date="2013" name="Genome Biol.">
        <title>Comparative genomics of the core and accessory genomes of 48 Sinorhizobium strains comprising five genospecies.</title>
        <authorList>
            <person name="Sugawara M."/>
            <person name="Epstein B."/>
            <person name="Badgley B.D."/>
            <person name="Unno T."/>
            <person name="Xu L."/>
            <person name="Reese J."/>
            <person name="Gyaneshwar P."/>
            <person name="Denny R."/>
            <person name="Mudge J."/>
            <person name="Bharti A.K."/>
            <person name="Farmer A.D."/>
            <person name="May G.D."/>
            <person name="Woodward J.E."/>
            <person name="Medigue C."/>
            <person name="Vallenet D."/>
            <person name="Lajus A."/>
            <person name="Rouy Z."/>
            <person name="Martinez-Vaz B."/>
            <person name="Tiffin P."/>
            <person name="Young N.D."/>
            <person name="Sadowsky M.J."/>
        </authorList>
    </citation>
    <scope>NUCLEOTIDE SEQUENCE [LARGE SCALE GENOMIC DNA]</scope>
    <source>
        <strain evidence="13 14">N6B1</strain>
    </source>
</reference>
<evidence type="ECO:0000256" key="6">
    <source>
        <dbReference type="ARBA" id="ARBA00022692"/>
    </source>
</evidence>
<feature type="compositionally biased region" description="Basic and acidic residues" evidence="10">
    <location>
        <begin position="143"/>
        <end position="162"/>
    </location>
</feature>
<evidence type="ECO:0000256" key="2">
    <source>
        <dbReference type="ARBA" id="ARBA00006555"/>
    </source>
</evidence>
<keyword evidence="6" id="KW-0812">Transmembrane</keyword>
<feature type="compositionally biased region" description="Low complexity" evidence="10">
    <location>
        <begin position="192"/>
        <end position="205"/>
    </location>
</feature>
<dbReference type="KEGG" id="smer:DU99_13525"/>
<evidence type="ECO:0000256" key="9">
    <source>
        <dbReference type="ARBA" id="ARBA00023136"/>
    </source>
</evidence>
<proteinExistence type="inferred from homology"/>
<evidence type="ECO:0000256" key="5">
    <source>
        <dbReference type="ARBA" id="ARBA00022519"/>
    </source>
</evidence>
<dbReference type="OMA" id="VRMPITM"/>
<evidence type="ECO:0000256" key="7">
    <source>
        <dbReference type="ARBA" id="ARBA00022927"/>
    </source>
</evidence>
<evidence type="ECO:0000256" key="11">
    <source>
        <dbReference type="SAM" id="SignalP"/>
    </source>
</evidence>
<keyword evidence="7" id="KW-0653">Protein transport</keyword>
<name>A0A222J3H7_RHIML</name>
<gene>
    <name evidence="13" type="ORF">GHK53_13365</name>
</gene>
<dbReference type="GO" id="GO:0031992">
    <property type="term" value="F:energy transducer activity"/>
    <property type="evidence" value="ECO:0007669"/>
    <property type="project" value="TreeGrafter"/>
</dbReference>
<comment type="caution">
    <text evidence="13">The sequence shown here is derived from an EMBL/GenBank/DDBJ whole genome shotgun (WGS) entry which is preliminary data.</text>
</comment>
<accession>A0A222J3H7</accession>
<dbReference type="SUPFAM" id="SSF74653">
    <property type="entry name" value="TolA/TonB C-terminal domain"/>
    <property type="match status" value="1"/>
</dbReference>
<dbReference type="RefSeq" id="WP_010969930.1">
    <property type="nucleotide sequence ID" value="NZ_CP009144.1"/>
</dbReference>
<sequence>MKHMAKWAAAIGLSLLAHAGGAMLLAPEEEKELALIAGGSTVEVSLLGNAFEDTVQAGDPSEVVEPAEETPEELKPTESEPTEEVVEAVEPVPTEPVSQEPSEMTPTEADVILPAEEMPASQVEESDVIASIAPVETVIPQERPDPEEVLKPEVEKVEPKKEPAKKKKVVRKKAGEGGTQAKSQKKGKADGAETATAAAATGESRGASREIGNAAVSNYPGKVRRKLTRAIRYPAEARRQGLRGVAHVSFTVTSGGGVARVGITKSAGSPVLDQAALETVRRAAPFPAIPAGAGRDRWEFNIPVAFTR</sequence>
<feature type="region of interest" description="Disordered" evidence="10">
    <location>
        <begin position="143"/>
        <end position="208"/>
    </location>
</feature>
<keyword evidence="5" id="KW-0997">Cell inner membrane</keyword>
<dbReference type="NCBIfam" id="TIGR01352">
    <property type="entry name" value="tonB_Cterm"/>
    <property type="match status" value="1"/>
</dbReference>
<feature type="compositionally biased region" description="Basic residues" evidence="10">
    <location>
        <begin position="163"/>
        <end position="172"/>
    </location>
</feature>
<feature type="chain" id="PRO_5015074237" evidence="11">
    <location>
        <begin position="20"/>
        <end position="308"/>
    </location>
</feature>
<dbReference type="GO" id="GO:0055085">
    <property type="term" value="P:transmembrane transport"/>
    <property type="evidence" value="ECO:0007669"/>
    <property type="project" value="InterPro"/>
</dbReference>
<dbReference type="EMBL" id="WISR01000127">
    <property type="protein sequence ID" value="MQW33761.1"/>
    <property type="molecule type" value="Genomic_DNA"/>
</dbReference>
<evidence type="ECO:0000259" key="12">
    <source>
        <dbReference type="PROSITE" id="PS52015"/>
    </source>
</evidence>
<evidence type="ECO:0000256" key="8">
    <source>
        <dbReference type="ARBA" id="ARBA00022989"/>
    </source>
</evidence>
<dbReference type="GO" id="GO:0098797">
    <property type="term" value="C:plasma membrane protein complex"/>
    <property type="evidence" value="ECO:0007669"/>
    <property type="project" value="TreeGrafter"/>
</dbReference>
<evidence type="ECO:0000256" key="1">
    <source>
        <dbReference type="ARBA" id="ARBA00004383"/>
    </source>
</evidence>
<evidence type="ECO:0000256" key="10">
    <source>
        <dbReference type="SAM" id="MobiDB-lite"/>
    </source>
</evidence>
<dbReference type="PANTHER" id="PTHR33446">
    <property type="entry name" value="PROTEIN TONB-RELATED"/>
    <property type="match status" value="1"/>
</dbReference>
<dbReference type="GO" id="GO:0015031">
    <property type="term" value="P:protein transport"/>
    <property type="evidence" value="ECO:0007669"/>
    <property type="project" value="UniProtKB-KW"/>
</dbReference>
<organism evidence="13 14">
    <name type="scientific">Rhizobium meliloti</name>
    <name type="common">Ensifer meliloti</name>
    <name type="synonym">Sinorhizobium meliloti</name>
    <dbReference type="NCBI Taxonomy" id="382"/>
    <lineage>
        <taxon>Bacteria</taxon>
        <taxon>Pseudomonadati</taxon>
        <taxon>Pseudomonadota</taxon>
        <taxon>Alphaproteobacteria</taxon>
        <taxon>Hyphomicrobiales</taxon>
        <taxon>Rhizobiaceae</taxon>
        <taxon>Sinorhizobium/Ensifer group</taxon>
        <taxon>Sinorhizobium</taxon>
    </lineage>
</organism>
<dbReference type="Gene3D" id="3.30.1150.10">
    <property type="match status" value="1"/>
</dbReference>
<evidence type="ECO:0000256" key="3">
    <source>
        <dbReference type="ARBA" id="ARBA00022448"/>
    </source>
</evidence>
<keyword evidence="4" id="KW-1003">Cell membrane</keyword>
<dbReference type="PANTHER" id="PTHR33446:SF2">
    <property type="entry name" value="PROTEIN TONB"/>
    <property type="match status" value="1"/>
</dbReference>
<evidence type="ECO:0000313" key="13">
    <source>
        <dbReference type="EMBL" id="MQW33761.1"/>
    </source>
</evidence>
<feature type="domain" description="TonB C-terminal" evidence="12">
    <location>
        <begin position="218"/>
        <end position="308"/>
    </location>
</feature>